<dbReference type="GO" id="GO:0008892">
    <property type="term" value="F:guanine deaminase activity"/>
    <property type="evidence" value="ECO:0007669"/>
    <property type="project" value="UniProtKB-EC"/>
</dbReference>
<dbReference type="GO" id="GO:0006147">
    <property type="term" value="P:guanine catabolic process"/>
    <property type="evidence" value="ECO:0007669"/>
    <property type="project" value="UniProtKB-UniPathway"/>
</dbReference>
<dbReference type="InterPro" id="IPR011059">
    <property type="entry name" value="Metal-dep_hydrolase_composite"/>
</dbReference>
<dbReference type="AlphaFoldDB" id="A0A0G2GY16"/>
<comment type="cofactor">
    <cofactor evidence="1">
        <name>Zn(2+)</name>
        <dbReference type="ChEBI" id="CHEBI:29105"/>
    </cofactor>
</comment>
<dbReference type="InterPro" id="IPR051607">
    <property type="entry name" value="Metallo-dep_hydrolases"/>
</dbReference>
<dbReference type="Gene3D" id="3.20.20.140">
    <property type="entry name" value="Metal-dependent hydrolases"/>
    <property type="match status" value="1"/>
</dbReference>
<dbReference type="Proteomes" id="UP000053317">
    <property type="component" value="Unassembled WGS sequence"/>
</dbReference>
<accession>A0A0G2GY16</accession>
<dbReference type="Gene3D" id="2.30.40.10">
    <property type="entry name" value="Urease, subunit C, domain 1"/>
    <property type="match status" value="1"/>
</dbReference>
<name>A0A0G2GY16_PHACM</name>
<dbReference type="Pfam" id="PF01979">
    <property type="entry name" value="Amidohydro_1"/>
    <property type="match status" value="1"/>
</dbReference>
<dbReference type="InterPro" id="IPR032466">
    <property type="entry name" value="Metal_Hydrolase"/>
</dbReference>
<dbReference type="FunFam" id="3.20.20.140:FF:000022">
    <property type="entry name" value="Guanine deaminase"/>
    <property type="match status" value="1"/>
</dbReference>
<evidence type="ECO:0000256" key="11">
    <source>
        <dbReference type="ARBA" id="ARBA00083147"/>
    </source>
</evidence>
<comment type="pathway">
    <text evidence="2">Purine metabolism; guanine degradation; xanthine from guanine: step 1/1.</text>
</comment>
<evidence type="ECO:0000256" key="4">
    <source>
        <dbReference type="ARBA" id="ARBA00012781"/>
    </source>
</evidence>
<evidence type="ECO:0000313" key="14">
    <source>
        <dbReference type="Proteomes" id="UP000053317"/>
    </source>
</evidence>
<evidence type="ECO:0000256" key="7">
    <source>
        <dbReference type="ARBA" id="ARBA00022833"/>
    </source>
</evidence>
<dbReference type="InterPro" id="IPR006680">
    <property type="entry name" value="Amidohydro-rel"/>
</dbReference>
<dbReference type="PANTHER" id="PTHR11271">
    <property type="entry name" value="GUANINE DEAMINASE"/>
    <property type="match status" value="1"/>
</dbReference>
<evidence type="ECO:0000313" key="13">
    <source>
        <dbReference type="EMBL" id="KKY28063.1"/>
    </source>
</evidence>
<evidence type="ECO:0000256" key="8">
    <source>
        <dbReference type="ARBA" id="ARBA00051148"/>
    </source>
</evidence>
<evidence type="ECO:0000256" key="3">
    <source>
        <dbReference type="ARBA" id="ARBA00006745"/>
    </source>
</evidence>
<dbReference type="GO" id="GO:0008270">
    <property type="term" value="F:zinc ion binding"/>
    <property type="evidence" value="ECO:0007669"/>
    <property type="project" value="TreeGrafter"/>
</dbReference>
<dbReference type="EC" id="3.5.4.3" evidence="4"/>
<sequence>MATTPSTRPDLTIPLVFHGTFIHSITPQRVEIILNGLLVVSATGKIIFLQHNVNPGNIRRYLSFIPGLPNASSLPVRILRRGEFLIPGFIDTHNHAPQWTQRGTGRGLQIMDWLNHITFPHEAKFEDLEYARETYAKCVDGFIKQGVTTASYYGSLHGEASKVLAETCIAKGQRALVGKCNMARNAPDFYRDGSSAESLRVTEEFIAHVMQLDPSGQLVQPILTPRFAICCDEELLAGLGKIADRLPDMMIQTHFNEAKQEVEVTKELFPQFDNEADLYEHFGLFNNRTIMAHCVYPTEYEIGRLRDLDVGVSHCPISNTTGGEWGAAPIRRYLDMGIKVGVGTDSGGGFSSSILDATRQAFITSHAREVMSEGKETSLTLNECFYLATLGGAKVCGMGDKIGSFETGKEFDALEISGLIDGVSTLVEGDDSIQMIFEKFLMTGDDRNIRQVFVRGRSIKK</sequence>
<keyword evidence="5" id="KW-0479">Metal-binding</keyword>
<evidence type="ECO:0000256" key="1">
    <source>
        <dbReference type="ARBA" id="ARBA00001947"/>
    </source>
</evidence>
<comment type="similarity">
    <text evidence="3">Belongs to the metallo-dependent hydrolases superfamily. ATZ/TRZ family.</text>
</comment>
<dbReference type="EMBL" id="LCWF01000017">
    <property type="protein sequence ID" value="KKY28063.1"/>
    <property type="molecule type" value="Genomic_DNA"/>
</dbReference>
<dbReference type="UniPathway" id="UPA00603">
    <property type="reaction ID" value="UER00660"/>
</dbReference>
<proteinExistence type="inferred from homology"/>
<protein>
    <recommendedName>
        <fullName evidence="10">Probable guanine deaminase</fullName>
        <ecNumber evidence="4">3.5.4.3</ecNumber>
    </recommendedName>
    <alternativeName>
        <fullName evidence="11">Guanine aminohydrolase</fullName>
    </alternativeName>
</protein>
<reference evidence="13 14" key="2">
    <citation type="submission" date="2015-05" db="EMBL/GenBank/DDBJ databases">
        <authorList>
            <person name="Morales-Cruz A."/>
            <person name="Amrine K.C."/>
            <person name="Cantu D."/>
        </authorList>
    </citation>
    <scope>NUCLEOTIDE SEQUENCE [LARGE SCALE GENOMIC DNA]</scope>
    <source>
        <strain evidence="13">UCRPC4</strain>
    </source>
</reference>
<evidence type="ECO:0000256" key="5">
    <source>
        <dbReference type="ARBA" id="ARBA00022723"/>
    </source>
</evidence>
<comment type="function">
    <text evidence="9">Catalyzes the hydrolytic deamination of guanine, producing xanthine and ammonia.</text>
</comment>
<gene>
    <name evidence="13" type="ORF">UCRPC4_g00686</name>
</gene>
<dbReference type="OrthoDB" id="194468at2759"/>
<dbReference type="GO" id="GO:0005829">
    <property type="term" value="C:cytosol"/>
    <property type="evidence" value="ECO:0007669"/>
    <property type="project" value="TreeGrafter"/>
</dbReference>
<keyword evidence="14" id="KW-1185">Reference proteome</keyword>
<keyword evidence="6" id="KW-0378">Hydrolase</keyword>
<comment type="catalytic activity">
    <reaction evidence="8">
        <text>guanine + H2O + H(+) = xanthine + NH4(+)</text>
        <dbReference type="Rhea" id="RHEA:14665"/>
        <dbReference type="ChEBI" id="CHEBI:15377"/>
        <dbReference type="ChEBI" id="CHEBI:15378"/>
        <dbReference type="ChEBI" id="CHEBI:16235"/>
        <dbReference type="ChEBI" id="CHEBI:17712"/>
        <dbReference type="ChEBI" id="CHEBI:28938"/>
        <dbReference type="EC" id="3.5.4.3"/>
    </reaction>
</comment>
<feature type="domain" description="Amidohydrolase-related" evidence="12">
    <location>
        <begin position="84"/>
        <end position="457"/>
    </location>
</feature>
<comment type="caution">
    <text evidence="13">The sequence shown here is derived from an EMBL/GenBank/DDBJ whole genome shotgun (WGS) entry which is preliminary data.</text>
</comment>
<evidence type="ECO:0000256" key="6">
    <source>
        <dbReference type="ARBA" id="ARBA00022801"/>
    </source>
</evidence>
<evidence type="ECO:0000256" key="10">
    <source>
        <dbReference type="ARBA" id="ARBA00069860"/>
    </source>
</evidence>
<keyword evidence="7" id="KW-0862">Zinc</keyword>
<dbReference type="SUPFAM" id="SSF51556">
    <property type="entry name" value="Metallo-dependent hydrolases"/>
    <property type="match status" value="1"/>
</dbReference>
<evidence type="ECO:0000259" key="12">
    <source>
        <dbReference type="Pfam" id="PF01979"/>
    </source>
</evidence>
<organism evidence="13 14">
    <name type="scientific">Phaeomoniella chlamydospora</name>
    <name type="common">Phaeoacremonium chlamydosporum</name>
    <dbReference type="NCBI Taxonomy" id="158046"/>
    <lineage>
        <taxon>Eukaryota</taxon>
        <taxon>Fungi</taxon>
        <taxon>Dikarya</taxon>
        <taxon>Ascomycota</taxon>
        <taxon>Pezizomycotina</taxon>
        <taxon>Eurotiomycetes</taxon>
        <taxon>Chaetothyriomycetidae</taxon>
        <taxon>Phaeomoniellales</taxon>
        <taxon>Phaeomoniellaceae</taxon>
        <taxon>Phaeomoniella</taxon>
    </lineage>
</organism>
<evidence type="ECO:0000256" key="9">
    <source>
        <dbReference type="ARBA" id="ARBA00056079"/>
    </source>
</evidence>
<dbReference type="PANTHER" id="PTHR11271:SF49">
    <property type="entry name" value="GUANINE DEAMINASE"/>
    <property type="match status" value="1"/>
</dbReference>
<evidence type="ECO:0000256" key="2">
    <source>
        <dbReference type="ARBA" id="ARBA00004984"/>
    </source>
</evidence>
<reference evidence="13 14" key="1">
    <citation type="submission" date="2015-05" db="EMBL/GenBank/DDBJ databases">
        <title>Distinctive expansion of gene families associated with plant cell wall degradation and secondary metabolism in the genomes of grapevine trunk pathogens.</title>
        <authorList>
            <person name="Lawrence D.P."/>
            <person name="Travadon R."/>
            <person name="Rolshausen P.E."/>
            <person name="Baumgartner K."/>
        </authorList>
    </citation>
    <scope>NUCLEOTIDE SEQUENCE [LARGE SCALE GENOMIC DNA]</scope>
    <source>
        <strain evidence="13">UCRPC4</strain>
    </source>
</reference>